<protein>
    <submittedName>
        <fullName evidence="1">Uncharacterized protein</fullName>
    </submittedName>
</protein>
<reference evidence="1" key="1">
    <citation type="journal article" date="2014" name="Front. Microbiol.">
        <title>High frequency of phylogenetically diverse reductive dehalogenase-homologous genes in deep subseafloor sedimentary metagenomes.</title>
        <authorList>
            <person name="Kawai M."/>
            <person name="Futagami T."/>
            <person name="Toyoda A."/>
            <person name="Takaki Y."/>
            <person name="Nishi S."/>
            <person name="Hori S."/>
            <person name="Arai W."/>
            <person name="Tsubouchi T."/>
            <person name="Morono Y."/>
            <person name="Uchiyama I."/>
            <person name="Ito T."/>
            <person name="Fujiyama A."/>
            <person name="Inagaki F."/>
            <person name="Takami H."/>
        </authorList>
    </citation>
    <scope>NUCLEOTIDE SEQUENCE</scope>
    <source>
        <strain evidence="1">Expedition CK06-06</strain>
    </source>
</reference>
<name>X1D6N2_9ZZZZ</name>
<dbReference type="AlphaFoldDB" id="X1D6N2"/>
<accession>X1D6N2</accession>
<organism evidence="1">
    <name type="scientific">marine sediment metagenome</name>
    <dbReference type="NCBI Taxonomy" id="412755"/>
    <lineage>
        <taxon>unclassified sequences</taxon>
        <taxon>metagenomes</taxon>
        <taxon>ecological metagenomes</taxon>
    </lineage>
</organism>
<dbReference type="InterPro" id="IPR015422">
    <property type="entry name" value="PyrdxlP-dep_Trfase_small"/>
</dbReference>
<sequence>MVTTRTQELLKKDVAHFFHQFGVIGQTPKMIWERGKGAQIWDTNGN</sequence>
<evidence type="ECO:0000313" key="1">
    <source>
        <dbReference type="EMBL" id="GAH03945.1"/>
    </source>
</evidence>
<comment type="caution">
    <text evidence="1">The sequence shown here is derived from an EMBL/GenBank/DDBJ whole genome shotgun (WGS) entry which is preliminary data.</text>
</comment>
<proteinExistence type="predicted"/>
<dbReference type="EMBL" id="BART01020448">
    <property type="protein sequence ID" value="GAH03945.1"/>
    <property type="molecule type" value="Genomic_DNA"/>
</dbReference>
<dbReference type="Gene3D" id="3.90.1150.10">
    <property type="entry name" value="Aspartate Aminotransferase, domain 1"/>
    <property type="match status" value="1"/>
</dbReference>
<gene>
    <name evidence="1" type="ORF">S01H4_37988</name>
</gene>